<dbReference type="PANTHER" id="PTHR24388:SF54">
    <property type="entry name" value="PROTEIN ESCARGOT"/>
    <property type="match status" value="1"/>
</dbReference>
<accession>A0A195FWC9</accession>
<feature type="domain" description="C2H2-type" evidence="11">
    <location>
        <begin position="196"/>
        <end position="223"/>
    </location>
</feature>
<dbReference type="Pfam" id="PF00096">
    <property type="entry name" value="zf-C2H2"/>
    <property type="match status" value="2"/>
</dbReference>
<name>A0A195FWC9_9HYME</name>
<evidence type="ECO:0000256" key="3">
    <source>
        <dbReference type="ARBA" id="ARBA00022737"/>
    </source>
</evidence>
<keyword evidence="6" id="KW-0238">DNA-binding</keyword>
<dbReference type="InterPro" id="IPR050527">
    <property type="entry name" value="Snail/Krueppel_Znf"/>
</dbReference>
<dbReference type="PROSITE" id="PS50157">
    <property type="entry name" value="ZINC_FINGER_C2H2_2"/>
    <property type="match status" value="3"/>
</dbReference>
<keyword evidence="3" id="KW-0677">Repeat</keyword>
<feature type="domain" description="C2H2-type" evidence="11">
    <location>
        <begin position="141"/>
        <end position="168"/>
    </location>
</feature>
<dbReference type="Proteomes" id="UP000078541">
    <property type="component" value="Unassembled WGS sequence"/>
</dbReference>
<dbReference type="FunFam" id="3.30.160.60:FF:000100">
    <property type="entry name" value="Zinc finger 45-like"/>
    <property type="match status" value="1"/>
</dbReference>
<dbReference type="GO" id="GO:0005634">
    <property type="term" value="C:nucleus"/>
    <property type="evidence" value="ECO:0007669"/>
    <property type="project" value="UniProtKB-SubCell"/>
</dbReference>
<organism evidence="12 13">
    <name type="scientific">Trachymyrmex septentrionalis</name>
    <dbReference type="NCBI Taxonomy" id="34720"/>
    <lineage>
        <taxon>Eukaryota</taxon>
        <taxon>Metazoa</taxon>
        <taxon>Ecdysozoa</taxon>
        <taxon>Arthropoda</taxon>
        <taxon>Hexapoda</taxon>
        <taxon>Insecta</taxon>
        <taxon>Pterygota</taxon>
        <taxon>Neoptera</taxon>
        <taxon>Endopterygota</taxon>
        <taxon>Hymenoptera</taxon>
        <taxon>Apocrita</taxon>
        <taxon>Aculeata</taxon>
        <taxon>Formicoidea</taxon>
        <taxon>Formicidae</taxon>
        <taxon>Myrmicinae</taxon>
        <taxon>Trachymyrmex</taxon>
    </lineage>
</organism>
<reference evidence="12 13" key="1">
    <citation type="submission" date="2016-03" db="EMBL/GenBank/DDBJ databases">
        <title>Trachymyrmex septentrionalis WGS genome.</title>
        <authorList>
            <person name="Nygaard S."/>
            <person name="Hu H."/>
            <person name="Boomsma J."/>
            <person name="Zhang G."/>
        </authorList>
    </citation>
    <scope>NUCLEOTIDE SEQUENCE [LARGE SCALE GENOMIC DNA]</scope>
    <source>
        <strain evidence="12">Tsep2-gDNA-1</strain>
        <tissue evidence="12">Whole body</tissue>
    </source>
</reference>
<sequence>EREDGTLEFMTTPITFMPQNNMISPTLIKTADGNFILHSPIFQMNVQGLSGTAMQQTNLLPRMQYLEARSAITEQLKVQDTNVCAEYLLPIRDNSSVLSDKGQLTINNHAKSKSTPVFNTIQNIYKRSPGRPKKNENTQFLQCDICSQEFTKQALYRKHMENHAEEKPHRCPKCPASFNIPTNFTLHMATHNTGDPKCPECGRKYARMASLKSHMLLHEKEENLFCTECEDAFSTKKSETHDKEEDEDTGGRVGHSSGRGRRVRQLVDGKESKKKRNDEEDWTSLRRSNGERGGAAAAEPLICVPEKVQCPPSEA</sequence>
<evidence type="ECO:0000256" key="2">
    <source>
        <dbReference type="ARBA" id="ARBA00022723"/>
    </source>
</evidence>
<evidence type="ECO:0000256" key="8">
    <source>
        <dbReference type="ARBA" id="ARBA00037948"/>
    </source>
</evidence>
<dbReference type="PANTHER" id="PTHR24388">
    <property type="entry name" value="ZINC FINGER PROTEIN"/>
    <property type="match status" value="1"/>
</dbReference>
<protein>
    <recommendedName>
        <fullName evidence="11">C2H2-type domain-containing protein</fullName>
    </recommendedName>
</protein>
<evidence type="ECO:0000256" key="9">
    <source>
        <dbReference type="PROSITE-ProRule" id="PRU00042"/>
    </source>
</evidence>
<evidence type="ECO:0000256" key="4">
    <source>
        <dbReference type="ARBA" id="ARBA00022771"/>
    </source>
</evidence>
<dbReference type="GO" id="GO:0008270">
    <property type="term" value="F:zinc ion binding"/>
    <property type="evidence" value="ECO:0007669"/>
    <property type="project" value="UniProtKB-KW"/>
</dbReference>
<dbReference type="GO" id="GO:0000981">
    <property type="term" value="F:DNA-binding transcription factor activity, RNA polymerase II-specific"/>
    <property type="evidence" value="ECO:0007669"/>
    <property type="project" value="TreeGrafter"/>
</dbReference>
<evidence type="ECO:0000259" key="11">
    <source>
        <dbReference type="PROSITE" id="PS50157"/>
    </source>
</evidence>
<comment type="subcellular location">
    <subcellularLocation>
        <location evidence="1">Nucleus</location>
    </subcellularLocation>
</comment>
<evidence type="ECO:0000313" key="12">
    <source>
        <dbReference type="EMBL" id="KYN44731.1"/>
    </source>
</evidence>
<dbReference type="PROSITE" id="PS00028">
    <property type="entry name" value="ZINC_FINGER_C2H2_1"/>
    <property type="match status" value="3"/>
</dbReference>
<keyword evidence="4 9" id="KW-0863">Zinc-finger</keyword>
<feature type="non-terminal residue" evidence="12">
    <location>
        <position position="1"/>
    </location>
</feature>
<keyword evidence="5" id="KW-0862">Zinc</keyword>
<dbReference type="EMBL" id="KQ981208">
    <property type="protein sequence ID" value="KYN44731.1"/>
    <property type="molecule type" value="Genomic_DNA"/>
</dbReference>
<dbReference type="InterPro" id="IPR013087">
    <property type="entry name" value="Znf_C2H2_type"/>
</dbReference>
<evidence type="ECO:0000256" key="10">
    <source>
        <dbReference type="SAM" id="MobiDB-lite"/>
    </source>
</evidence>
<dbReference type="Gene3D" id="3.30.160.60">
    <property type="entry name" value="Classic Zinc Finger"/>
    <property type="match status" value="2"/>
</dbReference>
<evidence type="ECO:0000256" key="5">
    <source>
        <dbReference type="ARBA" id="ARBA00022833"/>
    </source>
</evidence>
<proteinExistence type="inferred from homology"/>
<dbReference type="Pfam" id="PF13894">
    <property type="entry name" value="zf-C2H2_4"/>
    <property type="match status" value="1"/>
</dbReference>
<dbReference type="InterPro" id="IPR036236">
    <property type="entry name" value="Znf_C2H2_sf"/>
</dbReference>
<comment type="similarity">
    <text evidence="8">Belongs to the snail C2H2-type zinc-finger protein family.</text>
</comment>
<dbReference type="GO" id="GO:0000978">
    <property type="term" value="F:RNA polymerase II cis-regulatory region sequence-specific DNA binding"/>
    <property type="evidence" value="ECO:0007669"/>
    <property type="project" value="TreeGrafter"/>
</dbReference>
<keyword evidence="13" id="KW-1185">Reference proteome</keyword>
<evidence type="ECO:0000313" key="13">
    <source>
        <dbReference type="Proteomes" id="UP000078541"/>
    </source>
</evidence>
<dbReference type="SMART" id="SM00355">
    <property type="entry name" value="ZnF_C2H2"/>
    <property type="match status" value="3"/>
</dbReference>
<evidence type="ECO:0000256" key="7">
    <source>
        <dbReference type="ARBA" id="ARBA00023242"/>
    </source>
</evidence>
<dbReference type="AlphaFoldDB" id="A0A195FWC9"/>
<evidence type="ECO:0000256" key="1">
    <source>
        <dbReference type="ARBA" id="ARBA00004123"/>
    </source>
</evidence>
<keyword evidence="2" id="KW-0479">Metal-binding</keyword>
<feature type="region of interest" description="Disordered" evidence="10">
    <location>
        <begin position="236"/>
        <end position="301"/>
    </location>
</feature>
<feature type="domain" description="C2H2-type" evidence="11">
    <location>
        <begin position="169"/>
        <end position="196"/>
    </location>
</feature>
<gene>
    <name evidence="12" type="ORF">ALC56_00726</name>
</gene>
<keyword evidence="7" id="KW-0539">Nucleus</keyword>
<dbReference type="SUPFAM" id="SSF57667">
    <property type="entry name" value="beta-beta-alpha zinc fingers"/>
    <property type="match status" value="2"/>
</dbReference>
<dbReference type="STRING" id="34720.A0A195FWC9"/>
<evidence type="ECO:0000256" key="6">
    <source>
        <dbReference type="ARBA" id="ARBA00023125"/>
    </source>
</evidence>